<proteinExistence type="predicted"/>
<dbReference type="AlphaFoldDB" id="A0A0A8Z2I3"/>
<evidence type="ECO:0000313" key="1">
    <source>
        <dbReference type="EMBL" id="JAD33584.1"/>
    </source>
</evidence>
<accession>A0A0A8Z2I3</accession>
<name>A0A0A8Z2I3_ARUDO</name>
<reference evidence="1" key="1">
    <citation type="submission" date="2014-09" db="EMBL/GenBank/DDBJ databases">
        <authorList>
            <person name="Magalhaes I.L.F."/>
            <person name="Oliveira U."/>
            <person name="Santos F.R."/>
            <person name="Vidigal T.H.D.A."/>
            <person name="Brescovit A.D."/>
            <person name="Santos A.J."/>
        </authorList>
    </citation>
    <scope>NUCLEOTIDE SEQUENCE</scope>
    <source>
        <tissue evidence="1">Shoot tissue taken approximately 20 cm above the soil surface</tissue>
    </source>
</reference>
<organism evidence="1">
    <name type="scientific">Arundo donax</name>
    <name type="common">Giant reed</name>
    <name type="synonym">Donax arundinaceus</name>
    <dbReference type="NCBI Taxonomy" id="35708"/>
    <lineage>
        <taxon>Eukaryota</taxon>
        <taxon>Viridiplantae</taxon>
        <taxon>Streptophyta</taxon>
        <taxon>Embryophyta</taxon>
        <taxon>Tracheophyta</taxon>
        <taxon>Spermatophyta</taxon>
        <taxon>Magnoliopsida</taxon>
        <taxon>Liliopsida</taxon>
        <taxon>Poales</taxon>
        <taxon>Poaceae</taxon>
        <taxon>PACMAD clade</taxon>
        <taxon>Arundinoideae</taxon>
        <taxon>Arundineae</taxon>
        <taxon>Arundo</taxon>
    </lineage>
</organism>
<reference evidence="1" key="2">
    <citation type="journal article" date="2015" name="Data Brief">
        <title>Shoot transcriptome of the giant reed, Arundo donax.</title>
        <authorList>
            <person name="Barrero R.A."/>
            <person name="Guerrero F.D."/>
            <person name="Moolhuijzen P."/>
            <person name="Goolsby J.A."/>
            <person name="Tidwell J."/>
            <person name="Bellgard S.E."/>
            <person name="Bellgard M.I."/>
        </authorList>
    </citation>
    <scope>NUCLEOTIDE SEQUENCE</scope>
    <source>
        <tissue evidence="1">Shoot tissue taken approximately 20 cm above the soil surface</tissue>
    </source>
</reference>
<protein>
    <submittedName>
        <fullName evidence="1">Uncharacterized protein</fullName>
    </submittedName>
</protein>
<dbReference type="EMBL" id="GBRH01264311">
    <property type="protein sequence ID" value="JAD33584.1"/>
    <property type="molecule type" value="Transcribed_RNA"/>
</dbReference>
<sequence>MLRWGSPPSSMQVKLLSELIITRLPPFLSSERVLLSCS</sequence>